<protein>
    <submittedName>
        <fullName evidence="2">Uncharacterized protein</fullName>
    </submittedName>
</protein>
<sequence>MQCVTDTCWSTMSSSLSESDESKCEVILGMDLKRAGDNEAQSDGIISDSDEEYLSENNNEVSSGEENYSSPYAVSIEPVVGTMYSTSLLQLLLSLASSSMAPVPCSSAAIPSLPPSHTLSSPYTTGATPLVPLLYTRVLIHIYFVTEIYQNM</sequence>
<dbReference type="Proteomes" id="UP000324222">
    <property type="component" value="Unassembled WGS sequence"/>
</dbReference>
<evidence type="ECO:0000313" key="3">
    <source>
        <dbReference type="Proteomes" id="UP000324222"/>
    </source>
</evidence>
<dbReference type="AlphaFoldDB" id="A0A5B7KB24"/>
<evidence type="ECO:0000313" key="2">
    <source>
        <dbReference type="EMBL" id="MPD03817.1"/>
    </source>
</evidence>
<gene>
    <name evidence="2" type="ORF">E2C01_099471</name>
</gene>
<keyword evidence="3" id="KW-1185">Reference proteome</keyword>
<feature type="compositionally biased region" description="Low complexity" evidence="1">
    <location>
        <begin position="55"/>
        <end position="67"/>
    </location>
</feature>
<organism evidence="2 3">
    <name type="scientific">Portunus trituberculatus</name>
    <name type="common">Swimming crab</name>
    <name type="synonym">Neptunus trituberculatus</name>
    <dbReference type="NCBI Taxonomy" id="210409"/>
    <lineage>
        <taxon>Eukaryota</taxon>
        <taxon>Metazoa</taxon>
        <taxon>Ecdysozoa</taxon>
        <taxon>Arthropoda</taxon>
        <taxon>Crustacea</taxon>
        <taxon>Multicrustacea</taxon>
        <taxon>Malacostraca</taxon>
        <taxon>Eumalacostraca</taxon>
        <taxon>Eucarida</taxon>
        <taxon>Decapoda</taxon>
        <taxon>Pleocyemata</taxon>
        <taxon>Brachyura</taxon>
        <taxon>Eubrachyura</taxon>
        <taxon>Portunoidea</taxon>
        <taxon>Portunidae</taxon>
        <taxon>Portuninae</taxon>
        <taxon>Portunus</taxon>
    </lineage>
</organism>
<name>A0A5B7KB24_PORTR</name>
<dbReference type="EMBL" id="VSRR010138060">
    <property type="protein sequence ID" value="MPD03817.1"/>
    <property type="molecule type" value="Genomic_DNA"/>
</dbReference>
<feature type="region of interest" description="Disordered" evidence="1">
    <location>
        <begin position="38"/>
        <end position="67"/>
    </location>
</feature>
<evidence type="ECO:0000256" key="1">
    <source>
        <dbReference type="SAM" id="MobiDB-lite"/>
    </source>
</evidence>
<comment type="caution">
    <text evidence="2">The sequence shown here is derived from an EMBL/GenBank/DDBJ whole genome shotgun (WGS) entry which is preliminary data.</text>
</comment>
<accession>A0A5B7KB24</accession>
<proteinExistence type="predicted"/>
<reference evidence="2 3" key="1">
    <citation type="submission" date="2019-05" db="EMBL/GenBank/DDBJ databases">
        <title>Another draft genome of Portunus trituberculatus and its Hox gene families provides insights of decapod evolution.</title>
        <authorList>
            <person name="Jeong J.-H."/>
            <person name="Song I."/>
            <person name="Kim S."/>
            <person name="Choi T."/>
            <person name="Kim D."/>
            <person name="Ryu S."/>
            <person name="Kim W."/>
        </authorList>
    </citation>
    <scope>NUCLEOTIDE SEQUENCE [LARGE SCALE GENOMIC DNA]</scope>
    <source>
        <tissue evidence="2">Muscle</tissue>
    </source>
</reference>